<reference evidence="1" key="5">
    <citation type="submission" date="2020-09" db="EMBL/GenBank/DDBJ databases">
        <authorList>
            <person name="Sun Q."/>
            <person name="Ohkuma M."/>
        </authorList>
    </citation>
    <scope>NUCLEOTIDE SEQUENCE</scope>
    <source>
        <strain evidence="1">JCM 4434</strain>
    </source>
</reference>
<accession>A0A8H9LXI0</accession>
<evidence type="ECO:0000313" key="2">
    <source>
        <dbReference type="EMBL" id="OEV37221.1"/>
    </source>
</evidence>
<dbReference type="AlphaFoldDB" id="A0A1E7N954"/>
<protein>
    <submittedName>
        <fullName evidence="2">Uncharacterized protein</fullName>
    </submittedName>
</protein>
<organism evidence="2 3">
    <name type="scientific">Kitasatospora aureofaciens</name>
    <name type="common">Streptomyces aureofaciens</name>
    <dbReference type="NCBI Taxonomy" id="1894"/>
    <lineage>
        <taxon>Bacteria</taxon>
        <taxon>Bacillati</taxon>
        <taxon>Actinomycetota</taxon>
        <taxon>Actinomycetes</taxon>
        <taxon>Kitasatosporales</taxon>
        <taxon>Streptomycetaceae</taxon>
        <taxon>Kitasatospora</taxon>
    </lineage>
</organism>
<proteinExistence type="predicted"/>
<keyword evidence="3" id="KW-1185">Reference proteome</keyword>
<dbReference type="EMBL" id="JPRF03000021">
    <property type="protein sequence ID" value="OEV37221.1"/>
    <property type="molecule type" value="Genomic_DNA"/>
</dbReference>
<evidence type="ECO:0000313" key="1">
    <source>
        <dbReference type="EMBL" id="GGU93417.1"/>
    </source>
</evidence>
<name>A0A1E7N954_KITAU</name>
<reference evidence="3" key="4">
    <citation type="submission" date="2016-08" db="EMBL/GenBank/DDBJ databases">
        <title>Sequencing, assembly and comparative genomics of S. aureofaciens ATCC 10762.</title>
        <authorList>
            <person name="Gradnigo J.S."/>
            <person name="Johnson N."/>
            <person name="Somerville G.A."/>
        </authorList>
    </citation>
    <scope>NUCLEOTIDE SEQUENCE [LARGE SCALE GENOMIC DNA]</scope>
    <source>
        <strain evidence="3">ATCC 10762 / DSM 40127 / CCM 3239 / JCM 4008 / LMG 5968 / NBRC 12843 / NCIMB 8234 / A-377</strain>
    </source>
</reference>
<dbReference type="Proteomes" id="UP000610124">
    <property type="component" value="Unassembled WGS sequence"/>
</dbReference>
<dbReference type="Proteomes" id="UP000037395">
    <property type="component" value="Unassembled WGS sequence"/>
</dbReference>
<sequence length="76" mass="7948">MAGPLTLVDVRGPAVSVRPQPSALAGRDRIEPETSVDATTTDAVDLPGPRKDRTLRLAAALRRSGVVAVSRAVGWC</sequence>
<dbReference type="EMBL" id="BMUB01000015">
    <property type="protein sequence ID" value="GGU93417.1"/>
    <property type="molecule type" value="Genomic_DNA"/>
</dbReference>
<gene>
    <name evidence="1" type="ORF">GCM10010502_53530</name>
    <name evidence="2" type="ORF">HS99_0005300</name>
</gene>
<evidence type="ECO:0000313" key="3">
    <source>
        <dbReference type="Proteomes" id="UP000037395"/>
    </source>
</evidence>
<reference evidence="2 3" key="2">
    <citation type="submission" date="2014-07" db="EMBL/GenBank/DDBJ databases">
        <authorList>
            <person name="Zhang J.E."/>
            <person name="Yang H."/>
            <person name="Guo J."/>
            <person name="Deng Z."/>
            <person name="Luo H."/>
            <person name="Luo M."/>
            <person name="Zhao B."/>
        </authorList>
    </citation>
    <scope>NUCLEOTIDE SEQUENCE [LARGE SCALE GENOMIC DNA]</scope>
    <source>
        <strain evidence="2">ATCC 10762</strain>
        <strain evidence="3">ATCC 10762 / DSM 40127 / CCM 3239 / JCM 4008 / LMG 5968 / NBRC 12843 / NCIMB 8234 / A-377</strain>
    </source>
</reference>
<reference evidence="1" key="1">
    <citation type="journal article" date="2014" name="Int. J. Syst. Evol. Microbiol.">
        <title>Complete genome sequence of Corynebacterium casei LMG S-19264T (=DSM 44701T), isolated from a smear-ripened cheese.</title>
        <authorList>
            <consortium name="US DOE Joint Genome Institute (JGI-PGF)"/>
            <person name="Walter F."/>
            <person name="Albersmeier A."/>
            <person name="Kalinowski J."/>
            <person name="Ruckert C."/>
        </authorList>
    </citation>
    <scope>NUCLEOTIDE SEQUENCE</scope>
    <source>
        <strain evidence="1">JCM 4434</strain>
    </source>
</reference>
<reference evidence="2" key="3">
    <citation type="submission" date="2016-08" db="EMBL/GenBank/DDBJ databases">
        <title>Sequencing, Assembly and Comparative Genomics of S. aureofaciens ATCC 10762.</title>
        <authorList>
            <person name="Gradnigo J.S."/>
            <person name="Johnson N."/>
            <person name="Somerville G.A."/>
        </authorList>
    </citation>
    <scope>NUCLEOTIDE SEQUENCE [LARGE SCALE GENOMIC DNA]</scope>
    <source>
        <strain evidence="2">ATCC 10762</strain>
    </source>
</reference>
<accession>A0A1E7N954</accession>
<comment type="caution">
    <text evidence="2">The sequence shown here is derived from an EMBL/GenBank/DDBJ whole genome shotgun (WGS) entry which is preliminary data.</text>
</comment>